<evidence type="ECO:0000256" key="1">
    <source>
        <dbReference type="ARBA" id="ARBA00022450"/>
    </source>
</evidence>
<dbReference type="OrthoDB" id="429813at2759"/>
<organism evidence="5 6">
    <name type="scientific">Cytospora chrysosperma</name>
    <name type="common">Cytospora canker fungus</name>
    <name type="synonym">Sphaeria chrysosperma</name>
    <dbReference type="NCBI Taxonomy" id="252740"/>
    <lineage>
        <taxon>Eukaryota</taxon>
        <taxon>Fungi</taxon>
        <taxon>Dikarya</taxon>
        <taxon>Ascomycota</taxon>
        <taxon>Pezizomycotina</taxon>
        <taxon>Sordariomycetes</taxon>
        <taxon>Sordariomycetidae</taxon>
        <taxon>Diaporthales</taxon>
        <taxon>Cytosporaceae</taxon>
        <taxon>Cytospora</taxon>
    </lineage>
</organism>
<dbReference type="PROSITE" id="PS00455">
    <property type="entry name" value="AMP_BINDING"/>
    <property type="match status" value="1"/>
</dbReference>
<feature type="domain" description="Carrier" evidence="4">
    <location>
        <begin position="532"/>
        <end position="615"/>
    </location>
</feature>
<dbReference type="InterPro" id="IPR036291">
    <property type="entry name" value="NAD(P)-bd_dom_sf"/>
</dbReference>
<feature type="region of interest" description="Disordered" evidence="3">
    <location>
        <begin position="615"/>
        <end position="636"/>
    </location>
</feature>
<protein>
    <recommendedName>
        <fullName evidence="4">Carrier domain-containing protein</fullName>
    </recommendedName>
</protein>
<keyword evidence="6" id="KW-1185">Reference proteome</keyword>
<dbReference type="InterPro" id="IPR006162">
    <property type="entry name" value="Ppantetheine_attach_site"/>
</dbReference>
<evidence type="ECO:0000256" key="3">
    <source>
        <dbReference type="SAM" id="MobiDB-lite"/>
    </source>
</evidence>
<dbReference type="InterPro" id="IPR051414">
    <property type="entry name" value="Adenylate-forming_Reductase"/>
</dbReference>
<dbReference type="Pfam" id="PF23562">
    <property type="entry name" value="AMP-binding_C_3"/>
    <property type="match status" value="1"/>
</dbReference>
<accession>A0A423WPE6</accession>
<dbReference type="InterPro" id="IPR042099">
    <property type="entry name" value="ANL_N_sf"/>
</dbReference>
<dbReference type="SUPFAM" id="SSF56801">
    <property type="entry name" value="Acetyl-CoA synthetase-like"/>
    <property type="match status" value="1"/>
</dbReference>
<evidence type="ECO:0000256" key="2">
    <source>
        <dbReference type="ARBA" id="ARBA00022553"/>
    </source>
</evidence>
<dbReference type="Proteomes" id="UP000284375">
    <property type="component" value="Unassembled WGS sequence"/>
</dbReference>
<dbReference type="Gene3D" id="1.10.1200.10">
    <property type="entry name" value="ACP-like"/>
    <property type="match status" value="1"/>
</dbReference>
<feature type="compositionally biased region" description="Basic and acidic residues" evidence="3">
    <location>
        <begin position="959"/>
        <end position="969"/>
    </location>
</feature>
<dbReference type="PANTHER" id="PTHR43439:SF2">
    <property type="entry name" value="ENZYME, PUTATIVE (JCVI)-RELATED"/>
    <property type="match status" value="1"/>
</dbReference>
<dbReference type="InterPro" id="IPR020845">
    <property type="entry name" value="AMP-binding_CS"/>
</dbReference>
<dbReference type="Pfam" id="PF07993">
    <property type="entry name" value="NAD_binding_4"/>
    <property type="match status" value="1"/>
</dbReference>
<dbReference type="AlphaFoldDB" id="A0A423WPE6"/>
<dbReference type="InterPro" id="IPR009081">
    <property type="entry name" value="PP-bd_ACP"/>
</dbReference>
<dbReference type="InterPro" id="IPR036736">
    <property type="entry name" value="ACP-like_sf"/>
</dbReference>
<dbReference type="Pfam" id="PF00550">
    <property type="entry name" value="PP-binding"/>
    <property type="match status" value="1"/>
</dbReference>
<gene>
    <name evidence="5" type="ORF">VSDG_00683</name>
</gene>
<keyword evidence="2" id="KW-0597">Phosphoprotein</keyword>
<comment type="caution">
    <text evidence="5">The sequence shown here is derived from an EMBL/GenBank/DDBJ whole genome shotgun (WGS) entry which is preliminary data.</text>
</comment>
<sequence>MFLKSFIPYGQKQAGSFISSQMRLRERHLTIPSFLMQKAPNLKMASLMYLQNNDIRYFLFMFGAIKVGYKMLYLSPRNSIEGQINVLNGVECRIFLNGEGIDVEDIRRRRIMANAVVPELAELLDDSIQVPIYPYTKTFEQAKMDPCLVLHTTGSTGLPKPIVWKNGVLSTYEAWRAIPHVDGYVPTTEIYSRATRAYTSMPLFHTSGLNAGITWSLLLGVTLVYGAPQVVPNSAYVDEMHIHASVDASMGAPSIYEELSRDEDALSRINRLKYVIASGAPLSQLAGNIISKHTRVISNLGSTETACLQRLAPAIEDWSYFYWHPTHSGIEMREYMPGMYELFLVRNRDIELYQGVFMNFPSISEWSMSDLYERHPDPNKPFLYRYLGRKDDVIVLSNGEKVSPALMEAALMSSPLVKSAMVVGRGKFQPAVLIELKNKPPKSVTERQETVHKLMPFLDEANTHAPAHGKLDQYHILFADPRRPVRYLGQGKIQRFQTYTLYEPDIEHLYRSVEDSEDYIMVMENRPQLDLASLDAVKDWLRNLLVDIIGIHVTEDSQDLFKSGVDSLHVIRMAREVKFQAKRQGLGAGLEMFSPKDVYAHPTLSDLASRILKYAGSPHRPPGRSQEFDPDSTAQSSDNEAQLLLKKYTKKLPNSSIRTSRLPPERNITVLLTGSTGSLGSYILDALYRDKNVARVICLNRSSSAEERHLQNSVQRGLTSISGSRVDFIKADLSLPQLGLEEIQYSQLLNTVTHIIHNQWPVNFNWTVASFEPHIQGVRNLINFSHDSKHNAFILFVSSVSAVGSWNGPGLAPEEVIEDLSVAAPMGYGQSKLVSECLLAEAAKVIISSAYLGVLPATFPSRDRVDWLPVDKVSSILIEVLLASSSKRPEQVPSAKVFHVVNHHVTSWSSHLMPAVAASYSPGSVGIKLVPFDTWLETLKQSADSSMLDAEKNPASNVVEKDMADKRNA</sequence>
<dbReference type="Gene3D" id="3.40.50.720">
    <property type="entry name" value="NAD(P)-binding Rossmann-like Domain"/>
    <property type="match status" value="1"/>
</dbReference>
<dbReference type="STRING" id="252740.A0A423WPE6"/>
<evidence type="ECO:0000313" key="6">
    <source>
        <dbReference type="Proteomes" id="UP000284375"/>
    </source>
</evidence>
<dbReference type="InterPro" id="IPR013120">
    <property type="entry name" value="FAR_NAD-bd"/>
</dbReference>
<name>A0A423WPE6_CYTCH</name>
<reference evidence="5 6" key="1">
    <citation type="submission" date="2015-09" db="EMBL/GenBank/DDBJ databases">
        <title>Host preference determinants of Valsa canker pathogens revealed by comparative genomics.</title>
        <authorList>
            <person name="Yin Z."/>
            <person name="Huang L."/>
        </authorList>
    </citation>
    <scope>NUCLEOTIDE SEQUENCE [LARGE SCALE GENOMIC DNA]</scope>
    <source>
        <strain evidence="5 6">YSFL</strain>
    </source>
</reference>
<keyword evidence="1" id="KW-0596">Phosphopantetheine</keyword>
<evidence type="ECO:0000259" key="4">
    <source>
        <dbReference type="PROSITE" id="PS50075"/>
    </source>
</evidence>
<dbReference type="PROSITE" id="PS00012">
    <property type="entry name" value="PHOSPHOPANTETHEINE"/>
    <property type="match status" value="1"/>
</dbReference>
<proteinExistence type="predicted"/>
<feature type="region of interest" description="Disordered" evidence="3">
    <location>
        <begin position="946"/>
        <end position="969"/>
    </location>
</feature>
<dbReference type="InterPro" id="IPR000873">
    <property type="entry name" value="AMP-dep_synth/lig_dom"/>
</dbReference>
<dbReference type="PROSITE" id="PS50075">
    <property type="entry name" value="CARRIER"/>
    <property type="match status" value="1"/>
</dbReference>
<dbReference type="Pfam" id="PF00501">
    <property type="entry name" value="AMP-binding"/>
    <property type="match status" value="1"/>
</dbReference>
<dbReference type="SUPFAM" id="SSF51735">
    <property type="entry name" value="NAD(P)-binding Rossmann-fold domains"/>
    <property type="match status" value="1"/>
</dbReference>
<evidence type="ECO:0000313" key="5">
    <source>
        <dbReference type="EMBL" id="ROW05317.1"/>
    </source>
</evidence>
<dbReference type="SUPFAM" id="SSF47336">
    <property type="entry name" value="ACP-like"/>
    <property type="match status" value="1"/>
</dbReference>
<dbReference type="EMBL" id="LJZO01000001">
    <property type="protein sequence ID" value="ROW05317.1"/>
    <property type="molecule type" value="Genomic_DNA"/>
</dbReference>
<dbReference type="Gene3D" id="3.40.50.12780">
    <property type="entry name" value="N-terminal domain of ligase-like"/>
    <property type="match status" value="1"/>
</dbReference>
<dbReference type="PANTHER" id="PTHR43439">
    <property type="entry name" value="PHENYLACETATE-COENZYME A LIGASE"/>
    <property type="match status" value="1"/>
</dbReference>